<organism evidence="1">
    <name type="scientific">Streptococcus mutans</name>
    <dbReference type="NCBI Taxonomy" id="1309"/>
    <lineage>
        <taxon>Bacteria</taxon>
        <taxon>Bacillati</taxon>
        <taxon>Bacillota</taxon>
        <taxon>Bacilli</taxon>
        <taxon>Lactobacillales</taxon>
        <taxon>Streptococcaceae</taxon>
        <taxon>Streptococcus</taxon>
    </lineage>
</organism>
<accession>Q57304</accession>
<proteinExistence type="predicted"/>
<name>Q57304_STRMG</name>
<evidence type="ECO:0000313" key="1">
    <source>
        <dbReference type="EMBL" id="AAA88593.1"/>
    </source>
</evidence>
<dbReference type="EMBL" id="M22054">
    <property type="protein sequence ID" value="AAA88593.1"/>
    <property type="molecule type" value="Genomic_DNA"/>
</dbReference>
<dbReference type="AlphaFoldDB" id="Q57304"/>
<reference evidence="1" key="1">
    <citation type="journal article" date="1988" name="Gene">
        <title>Sequence analysis of the gtfC gene from Streptococcus mutans GS-5.</title>
        <authorList>
            <person name="Ueda S."/>
            <person name="Shiroza T."/>
            <person name="Kuramitsu H.K."/>
        </authorList>
    </citation>
    <scope>NUCLEOTIDE SEQUENCE</scope>
    <source>
        <strain evidence="1">GS5</strain>
    </source>
</reference>
<sequence>MFTLMKMVFIVMPVMIKETTGIMITEETLVVAAAVLFVLDTLVMDSLTISLDFNTYLRRTVF</sequence>
<dbReference type="PIR" id="JT0496">
    <property type="entry name" value="JT0496"/>
</dbReference>
<dbReference type="EMBL" id="M17361">
    <property type="protein sequence ID" value="AAA88590.1"/>
    <property type="molecule type" value="Genomic_DNA"/>
</dbReference>
<protein>
    <submittedName>
        <fullName evidence="1">Uncharacterized protein</fullName>
    </submittedName>
</protein>